<proteinExistence type="predicted"/>
<name>A0A7S3PBK7_9STRA</name>
<accession>A0A7S3PBK7</accession>
<dbReference type="EMBL" id="HBIN01005550">
    <property type="protein sequence ID" value="CAE0433689.1"/>
    <property type="molecule type" value="Transcribed_RNA"/>
</dbReference>
<feature type="signal peptide" evidence="1">
    <location>
        <begin position="1"/>
        <end position="30"/>
    </location>
</feature>
<evidence type="ECO:0000256" key="1">
    <source>
        <dbReference type="SAM" id="SignalP"/>
    </source>
</evidence>
<reference evidence="2" key="1">
    <citation type="submission" date="2021-01" db="EMBL/GenBank/DDBJ databases">
        <authorList>
            <person name="Corre E."/>
            <person name="Pelletier E."/>
            <person name="Niang G."/>
            <person name="Scheremetjew M."/>
            <person name="Finn R."/>
            <person name="Kale V."/>
            <person name="Holt S."/>
            <person name="Cochrane G."/>
            <person name="Meng A."/>
            <person name="Brown T."/>
            <person name="Cohen L."/>
        </authorList>
    </citation>
    <scope>NUCLEOTIDE SEQUENCE</scope>
    <source>
        <strain evidence="2">GSBS06</strain>
    </source>
</reference>
<feature type="chain" id="PRO_5030555069" evidence="1">
    <location>
        <begin position="31"/>
        <end position="360"/>
    </location>
</feature>
<gene>
    <name evidence="2" type="ORF">ASTO00021_LOCUS4010</name>
</gene>
<sequence length="360" mass="40707">MGNIKVHDCLLTLCFLLLLLNEPKLRVIAAAQNGIYEFCAVSHGYNTKDDGFFIAQVNQENKVTQKWFPVNPFAVVYNEAAGNLSLVGEVYPEVYKEFENNFMSVELEFSKPKQYTGCYCASPEFQKKRGTWTDPSYSHIEKKCTKDKYMAYLGEPNADTGLSHCPKCEGGLCKEAKANRQKNDARTPIYEEWDFFQTVTGKLGGPGLRIFRKELFDTWYGDEPIEPEYEECNLDISTQPLPQAYCSNYSSPDDGYGYGVNGKNQECGMGTWFTCTEDQNYLNEEYVGKFHIGDINIRFIKCPPTNAPTPQPTAADIPCVDIPCCKYVNITVDEQVCKDTGGDWCPVYQYNVSLPELPLP</sequence>
<protein>
    <submittedName>
        <fullName evidence="2">Uncharacterized protein</fullName>
    </submittedName>
</protein>
<dbReference type="AlphaFoldDB" id="A0A7S3PBK7"/>
<evidence type="ECO:0000313" key="2">
    <source>
        <dbReference type="EMBL" id="CAE0433689.1"/>
    </source>
</evidence>
<organism evidence="2">
    <name type="scientific">Aplanochytrium stocchinoi</name>
    <dbReference type="NCBI Taxonomy" id="215587"/>
    <lineage>
        <taxon>Eukaryota</taxon>
        <taxon>Sar</taxon>
        <taxon>Stramenopiles</taxon>
        <taxon>Bigyra</taxon>
        <taxon>Labyrinthulomycetes</taxon>
        <taxon>Thraustochytrida</taxon>
        <taxon>Thraustochytriidae</taxon>
        <taxon>Aplanochytrium</taxon>
    </lineage>
</organism>
<keyword evidence="1" id="KW-0732">Signal</keyword>